<sequence length="494" mass="54497">MSRDELIEAASATDLPFVVEEPPVRAGGVDPLGLRQINFQLMDQVFPGLNNTARHIRPYIVVTWAWRQAAEIARKSGARTISVDLLKDFISRIEVIFAWSQFLANPETDLPGRDVLAHLLNSDSFCFAGAGWDRLRDSRTYSTALTAPINYGPSLKGLRWVVANPENTSILLPVDQENGYLADFEDALRPALEHPALSTFGPVAVAADDVRQWSKLWPMASLSTAEQQAARTRVFGEMASPPRRAAFELMKAAYQRSTSKNISEIRTMMADPGIWTSLSVDGQSAGRAWAEVQVRQLFRLAIEGLFYWMTRWIDGKPIDTSGVAEKFVRLTESRTSRASDWISGFAFPSTGVVTCLEQLDEALSGELDAMPQAILAGLATAISQAPDEAHSFESADRLPLSLAARQARAWSGQAPRVIMTRLMSDWVLAQHTYWAIGRGLADARSQGKSILRLKLVLEDGNWTNVPGTFQPRPNPTPDRLETALSLAMETAALE</sequence>
<reference evidence="1 2" key="1">
    <citation type="submission" date="2019-09" db="EMBL/GenBank/DDBJ databases">
        <authorList>
            <person name="Kevbrin V."/>
            <person name="Grouzdev D.S."/>
        </authorList>
    </citation>
    <scope>NUCLEOTIDE SEQUENCE [LARGE SCALE GENOMIC DNA]</scope>
    <source>
        <strain evidence="1 2">G-192</strain>
    </source>
</reference>
<accession>A0A5M6ZGY3</accession>
<dbReference type="RefSeq" id="WP_150022838.1">
    <property type="nucleotide sequence ID" value="NZ_VWOJ01000002.1"/>
</dbReference>
<dbReference type="EMBL" id="VWOJ01000002">
    <property type="protein sequence ID" value="KAA5803570.1"/>
    <property type="molecule type" value="Genomic_DNA"/>
</dbReference>
<name>A0A5M6ZGY3_9PROT</name>
<dbReference type="Proteomes" id="UP000325122">
    <property type="component" value="Unassembled WGS sequence"/>
</dbReference>
<evidence type="ECO:0000313" key="1">
    <source>
        <dbReference type="EMBL" id="KAA5803570.1"/>
    </source>
</evidence>
<organism evidence="1 2">
    <name type="scientific">Alkalicaulis satelles</name>
    <dbReference type="NCBI Taxonomy" id="2609175"/>
    <lineage>
        <taxon>Bacteria</taxon>
        <taxon>Pseudomonadati</taxon>
        <taxon>Pseudomonadota</taxon>
        <taxon>Alphaproteobacteria</taxon>
        <taxon>Maricaulales</taxon>
        <taxon>Maricaulaceae</taxon>
        <taxon>Alkalicaulis</taxon>
    </lineage>
</organism>
<protein>
    <submittedName>
        <fullName evidence="1">Septum formation inhibitor-activating ATPase</fullName>
    </submittedName>
</protein>
<proteinExistence type="predicted"/>
<dbReference type="AlphaFoldDB" id="A0A5M6ZGY3"/>
<keyword evidence="2" id="KW-1185">Reference proteome</keyword>
<evidence type="ECO:0000313" key="2">
    <source>
        <dbReference type="Proteomes" id="UP000325122"/>
    </source>
</evidence>
<gene>
    <name evidence="1" type="ORF">F1654_07130</name>
</gene>
<comment type="caution">
    <text evidence="1">The sequence shown here is derived from an EMBL/GenBank/DDBJ whole genome shotgun (WGS) entry which is preliminary data.</text>
</comment>